<evidence type="ECO:0000256" key="2">
    <source>
        <dbReference type="SAM" id="MobiDB-lite"/>
    </source>
</evidence>
<accession>A0A9P4N5V9</accession>
<sequence length="427" mass="47825">MSLTLLPTRSMESSDGSSDSPEGPSKCELSPTNTPAQPRKPIPRKGHTKSRRGCFNCKRRRIKCNEKHPQCQHCLKAGLQCEYPANIIQTSQRPSTCSPSPQELVHLRSTPGAFTMSDMRLFHHFLITAYPHLPVGADKIWITVIPSFAHNYEYLIHSILALAASHLDAVSTACVAEEAISHRIMAVKSLNEALSVPPKNRSERDARMAAALALAFQSSHLQDGLFEFLTMVRGCNLIAGDEALTNADSAFHAFREDGHLATMRIRLATSQLIAVNKGNLDAAALSLSMIEVLTLTEWERTFWSILVRTVECAYDRPIEAYTTFVMLYNAPSKWTHDEFQSFIDPNNSVAQILLAHFIAVQAIMTPILILERAGFQGVNAPTATLSWIEGIYRNVTPSLRSHVEWPRMIARYPPFRFMGQEQIEYYE</sequence>
<dbReference type="InterPro" id="IPR021858">
    <property type="entry name" value="Fun_TF"/>
</dbReference>
<feature type="region of interest" description="Disordered" evidence="2">
    <location>
        <begin position="1"/>
        <end position="51"/>
    </location>
</feature>
<dbReference type="InterPro" id="IPR001138">
    <property type="entry name" value="Zn2Cys6_DnaBD"/>
</dbReference>
<dbReference type="InterPro" id="IPR036864">
    <property type="entry name" value="Zn2-C6_fun-type_DNA-bd_sf"/>
</dbReference>
<proteinExistence type="predicted"/>
<protein>
    <recommendedName>
        <fullName evidence="3">Zn(2)-C6 fungal-type domain-containing protein</fullName>
    </recommendedName>
</protein>
<dbReference type="SMART" id="SM00066">
    <property type="entry name" value="GAL4"/>
    <property type="match status" value="1"/>
</dbReference>
<keyword evidence="1" id="KW-0539">Nucleus</keyword>
<evidence type="ECO:0000313" key="5">
    <source>
        <dbReference type="Proteomes" id="UP000800093"/>
    </source>
</evidence>
<comment type="caution">
    <text evidence="4">The sequence shown here is derived from an EMBL/GenBank/DDBJ whole genome shotgun (WGS) entry which is preliminary data.</text>
</comment>
<keyword evidence="5" id="KW-1185">Reference proteome</keyword>
<reference evidence="5" key="1">
    <citation type="journal article" date="2020" name="Stud. Mycol.">
        <title>101 Dothideomycetes genomes: A test case for predicting lifestyles and emergence of pathogens.</title>
        <authorList>
            <person name="Haridas S."/>
            <person name="Albert R."/>
            <person name="Binder M."/>
            <person name="Bloem J."/>
            <person name="LaButti K."/>
            <person name="Salamov A."/>
            <person name="Andreopoulos B."/>
            <person name="Baker S."/>
            <person name="Barry K."/>
            <person name="Bills G."/>
            <person name="Bluhm B."/>
            <person name="Cannon C."/>
            <person name="Castanera R."/>
            <person name="Culley D."/>
            <person name="Daum C."/>
            <person name="Ezra D."/>
            <person name="Gonzalez J."/>
            <person name="Henrissat B."/>
            <person name="Kuo A."/>
            <person name="Liang C."/>
            <person name="Lipzen A."/>
            <person name="Lutzoni F."/>
            <person name="Magnuson J."/>
            <person name="Mondo S."/>
            <person name="Nolan M."/>
            <person name="Ohm R."/>
            <person name="Pangilinan J."/>
            <person name="Park H.-J."/>
            <person name="Ramirez L."/>
            <person name="Alfaro M."/>
            <person name="Sun H."/>
            <person name="Tritt A."/>
            <person name="Yoshinaga Y."/>
            <person name="Zwiers L.-H."/>
            <person name="Turgeon B."/>
            <person name="Goodwin S."/>
            <person name="Spatafora J."/>
            <person name="Crous P."/>
            <person name="Grigoriev I."/>
        </authorList>
    </citation>
    <scope>NUCLEOTIDE SEQUENCE [LARGE SCALE GENOMIC DNA]</scope>
    <source>
        <strain evidence="5">CBS 304.66</strain>
    </source>
</reference>
<feature type="compositionally biased region" description="Basic residues" evidence="2">
    <location>
        <begin position="41"/>
        <end position="51"/>
    </location>
</feature>
<dbReference type="GO" id="GO:0008270">
    <property type="term" value="F:zinc ion binding"/>
    <property type="evidence" value="ECO:0007669"/>
    <property type="project" value="InterPro"/>
</dbReference>
<dbReference type="GO" id="GO:0001228">
    <property type="term" value="F:DNA-binding transcription activator activity, RNA polymerase II-specific"/>
    <property type="evidence" value="ECO:0007669"/>
    <property type="project" value="TreeGrafter"/>
</dbReference>
<dbReference type="InterPro" id="IPR053157">
    <property type="entry name" value="Sterol_Uptake_Regulator"/>
</dbReference>
<dbReference type="PROSITE" id="PS00463">
    <property type="entry name" value="ZN2_CY6_FUNGAL_1"/>
    <property type="match status" value="1"/>
</dbReference>
<gene>
    <name evidence="4" type="ORF">CC78DRAFT_542262</name>
</gene>
<dbReference type="Proteomes" id="UP000800093">
    <property type="component" value="Unassembled WGS sequence"/>
</dbReference>
<evidence type="ECO:0000256" key="1">
    <source>
        <dbReference type="ARBA" id="ARBA00023242"/>
    </source>
</evidence>
<evidence type="ECO:0000259" key="3">
    <source>
        <dbReference type="PROSITE" id="PS50048"/>
    </source>
</evidence>
<feature type="compositionally biased region" description="Low complexity" evidence="2">
    <location>
        <begin position="13"/>
        <end position="24"/>
    </location>
</feature>
<dbReference type="AlphaFoldDB" id="A0A9P4N5V9"/>
<dbReference type="PANTHER" id="PTHR47784">
    <property type="entry name" value="STEROL UPTAKE CONTROL PROTEIN 2"/>
    <property type="match status" value="1"/>
</dbReference>
<dbReference type="SUPFAM" id="SSF57701">
    <property type="entry name" value="Zn2/Cys6 DNA-binding domain"/>
    <property type="match status" value="1"/>
</dbReference>
<name>A0A9P4N5V9_9PLEO</name>
<evidence type="ECO:0000313" key="4">
    <source>
        <dbReference type="EMBL" id="KAF2266623.1"/>
    </source>
</evidence>
<dbReference type="OrthoDB" id="416217at2759"/>
<dbReference type="Pfam" id="PF11951">
    <property type="entry name" value="Fungal_trans_2"/>
    <property type="match status" value="1"/>
</dbReference>
<dbReference type="CDD" id="cd00067">
    <property type="entry name" value="GAL4"/>
    <property type="match status" value="1"/>
</dbReference>
<dbReference type="PROSITE" id="PS50048">
    <property type="entry name" value="ZN2_CY6_FUNGAL_2"/>
    <property type="match status" value="1"/>
</dbReference>
<dbReference type="Pfam" id="PF00172">
    <property type="entry name" value="Zn_clus"/>
    <property type="match status" value="1"/>
</dbReference>
<dbReference type="Gene3D" id="4.10.240.10">
    <property type="entry name" value="Zn(2)-C6 fungal-type DNA-binding domain"/>
    <property type="match status" value="1"/>
</dbReference>
<organism evidence="4 5">
    <name type="scientific">Lojkania enalia</name>
    <dbReference type="NCBI Taxonomy" id="147567"/>
    <lineage>
        <taxon>Eukaryota</taxon>
        <taxon>Fungi</taxon>
        <taxon>Dikarya</taxon>
        <taxon>Ascomycota</taxon>
        <taxon>Pezizomycotina</taxon>
        <taxon>Dothideomycetes</taxon>
        <taxon>Pleosporomycetidae</taxon>
        <taxon>Pleosporales</taxon>
        <taxon>Pleosporales incertae sedis</taxon>
        <taxon>Lojkania</taxon>
    </lineage>
</organism>
<dbReference type="EMBL" id="ML986596">
    <property type="protein sequence ID" value="KAF2266623.1"/>
    <property type="molecule type" value="Genomic_DNA"/>
</dbReference>
<feature type="compositionally biased region" description="Polar residues" evidence="2">
    <location>
        <begin position="1"/>
        <end position="11"/>
    </location>
</feature>
<dbReference type="PANTHER" id="PTHR47784:SF7">
    <property type="entry name" value="ZN(II)2CYS6 TRANSCRIPTION FACTOR (EUROFUNG)"/>
    <property type="match status" value="1"/>
</dbReference>
<feature type="domain" description="Zn(2)-C6 fungal-type" evidence="3">
    <location>
        <begin position="53"/>
        <end position="83"/>
    </location>
</feature>